<organism evidence="3 4">
    <name type="scientific">Euplotes crassus</name>
    <dbReference type="NCBI Taxonomy" id="5936"/>
    <lineage>
        <taxon>Eukaryota</taxon>
        <taxon>Sar</taxon>
        <taxon>Alveolata</taxon>
        <taxon>Ciliophora</taxon>
        <taxon>Intramacronucleata</taxon>
        <taxon>Spirotrichea</taxon>
        <taxon>Hypotrichia</taxon>
        <taxon>Euplotida</taxon>
        <taxon>Euplotidae</taxon>
        <taxon>Moneuplotes</taxon>
    </lineage>
</organism>
<feature type="compositionally biased region" description="Basic and acidic residues" evidence="2">
    <location>
        <begin position="396"/>
        <end position="431"/>
    </location>
</feature>
<feature type="compositionally biased region" description="Basic and acidic residues" evidence="2">
    <location>
        <begin position="356"/>
        <end position="366"/>
    </location>
</feature>
<dbReference type="EMBL" id="CAMPGE010002828">
    <property type="protein sequence ID" value="CAI2361640.1"/>
    <property type="molecule type" value="Genomic_DNA"/>
</dbReference>
<sequence>MDDQQEALKEKFLDGDKMDVFTLETNVRKMIRDLIQPVLTRAHQDRTDMEILKGKIEEFDTKYQEIYRVVFNRPKEKSKNKKDVFEEIYDKISQTQAEIVQMKELQAFETNARQESLTESNERVKKLIKAGDDLRDKHLLMLNDFHDIEQHIKDVQTQLNSDIKTSTNKLIDLVGALDLKQNKTEALCLKDSTRIGHHDITIDKLSEDYDNLYQKSLQKWAEYSEKEELYQQKEEFEDFKEKIQKELQHSKKEHEEIVNRIMTIENYTDKYIPINTQNTICEAFKTVMPPKFTPKLKEYEEKVIKSTHRVILHDQGVGDLLQKKEGMAARIARISSPQLSRKATRRFKKAHRMKTSMREGKMKKQDLLTQYSSLVQHPRKNDDNDLGMNLVPCNPYDREANETKKSNSPSRETKGSKERSSSNEVSHERYNSDSSNSEEFQNLSEKVSVLTEKVRTLENKLYLIPNFEPEDAKAKFEEIQKWQKRMEEYVYQLHSDIEEIQNLNKQFKLDLYEKFRSQRKITGELDKKVTGLYSQKHNKSIFSSYGKRMKEIRLQSIG</sequence>
<feature type="compositionally biased region" description="Polar residues" evidence="2">
    <location>
        <begin position="432"/>
        <end position="442"/>
    </location>
</feature>
<evidence type="ECO:0000313" key="3">
    <source>
        <dbReference type="EMBL" id="CAI2361640.1"/>
    </source>
</evidence>
<keyword evidence="4" id="KW-1185">Reference proteome</keyword>
<dbReference type="AlphaFoldDB" id="A0AAD1U5B0"/>
<comment type="caution">
    <text evidence="3">The sequence shown here is derived from an EMBL/GenBank/DDBJ whole genome shotgun (WGS) entry which is preliminary data.</text>
</comment>
<proteinExistence type="predicted"/>
<feature type="coiled-coil region" evidence="1">
    <location>
        <begin position="226"/>
        <end position="260"/>
    </location>
</feature>
<feature type="compositionally biased region" description="Basic residues" evidence="2">
    <location>
        <begin position="342"/>
        <end position="355"/>
    </location>
</feature>
<evidence type="ECO:0000256" key="1">
    <source>
        <dbReference type="SAM" id="Coils"/>
    </source>
</evidence>
<dbReference type="Proteomes" id="UP001295684">
    <property type="component" value="Unassembled WGS sequence"/>
</dbReference>
<evidence type="ECO:0000256" key="2">
    <source>
        <dbReference type="SAM" id="MobiDB-lite"/>
    </source>
</evidence>
<feature type="region of interest" description="Disordered" evidence="2">
    <location>
        <begin position="338"/>
        <end position="442"/>
    </location>
</feature>
<reference evidence="3" key="1">
    <citation type="submission" date="2023-07" db="EMBL/GenBank/DDBJ databases">
        <authorList>
            <consortium name="AG Swart"/>
            <person name="Singh M."/>
            <person name="Singh A."/>
            <person name="Seah K."/>
            <person name="Emmerich C."/>
        </authorList>
    </citation>
    <scope>NUCLEOTIDE SEQUENCE</scope>
    <source>
        <strain evidence="3">DP1</strain>
    </source>
</reference>
<protein>
    <submittedName>
        <fullName evidence="3">Uncharacterized protein</fullName>
    </submittedName>
</protein>
<evidence type="ECO:0000313" key="4">
    <source>
        <dbReference type="Proteomes" id="UP001295684"/>
    </source>
</evidence>
<accession>A0AAD1U5B0</accession>
<name>A0AAD1U5B0_EUPCR</name>
<keyword evidence="1" id="KW-0175">Coiled coil</keyword>
<gene>
    <name evidence="3" type="ORF">ECRASSUSDP1_LOCUS2952</name>
</gene>